<evidence type="ECO:0000313" key="3">
    <source>
        <dbReference type="EMBL" id="TKD01858.1"/>
    </source>
</evidence>
<dbReference type="InterPro" id="IPR013108">
    <property type="entry name" value="Amidohydro_3"/>
</dbReference>
<dbReference type="PANTHER" id="PTHR22642">
    <property type="entry name" value="IMIDAZOLONEPROPIONASE"/>
    <property type="match status" value="1"/>
</dbReference>
<dbReference type="EMBL" id="SSMQ01000037">
    <property type="protein sequence ID" value="TKD01858.1"/>
    <property type="molecule type" value="Genomic_DNA"/>
</dbReference>
<dbReference type="Proteomes" id="UP000309215">
    <property type="component" value="Unassembled WGS sequence"/>
</dbReference>
<dbReference type="Gene3D" id="3.20.20.140">
    <property type="entry name" value="Metal-dependent hydrolases"/>
    <property type="match status" value="1"/>
</dbReference>
<dbReference type="SUPFAM" id="SSF51556">
    <property type="entry name" value="Metallo-dependent hydrolases"/>
    <property type="match status" value="1"/>
</dbReference>
<protein>
    <submittedName>
        <fullName evidence="3">Amidohydrolase</fullName>
    </submittedName>
</protein>
<dbReference type="PANTHER" id="PTHR22642:SF2">
    <property type="entry name" value="PROTEIN LONG AFTER FAR-RED 3"/>
    <property type="match status" value="1"/>
</dbReference>
<dbReference type="AlphaFoldDB" id="A0A4U1J486"/>
<dbReference type="SUPFAM" id="SSF51338">
    <property type="entry name" value="Composite domain of metallo-dependent hydrolases"/>
    <property type="match status" value="1"/>
</dbReference>
<dbReference type="Gene3D" id="2.30.40.10">
    <property type="entry name" value="Urease, subunit C, domain 1"/>
    <property type="match status" value="1"/>
</dbReference>
<dbReference type="PROSITE" id="PS51257">
    <property type="entry name" value="PROKAR_LIPOPROTEIN"/>
    <property type="match status" value="1"/>
</dbReference>
<dbReference type="InterPro" id="IPR033932">
    <property type="entry name" value="YtcJ-like"/>
</dbReference>
<dbReference type="CDD" id="cd01300">
    <property type="entry name" value="YtcJ_like"/>
    <property type="match status" value="1"/>
</dbReference>
<evidence type="ECO:0000256" key="1">
    <source>
        <dbReference type="SAM" id="SignalP"/>
    </source>
</evidence>
<dbReference type="OrthoDB" id="5485695at2"/>
<dbReference type="InterPro" id="IPR032466">
    <property type="entry name" value="Metal_Hydrolase"/>
</dbReference>
<dbReference type="GO" id="GO:0016810">
    <property type="term" value="F:hydrolase activity, acting on carbon-nitrogen (but not peptide) bonds"/>
    <property type="evidence" value="ECO:0007669"/>
    <property type="project" value="InterPro"/>
</dbReference>
<feature type="domain" description="Amidohydrolase 3" evidence="2">
    <location>
        <begin position="83"/>
        <end position="555"/>
    </location>
</feature>
<comment type="caution">
    <text evidence="3">The sequence shown here is derived from an EMBL/GenBank/DDBJ whole genome shotgun (WGS) entry which is preliminary data.</text>
</comment>
<proteinExistence type="predicted"/>
<accession>A0A4U1J486</accession>
<dbReference type="Gene3D" id="3.10.310.70">
    <property type="match status" value="1"/>
</dbReference>
<reference evidence="3 4" key="1">
    <citation type="submission" date="2019-04" db="EMBL/GenBank/DDBJ databases">
        <authorList>
            <person name="Li Y."/>
            <person name="Wang J."/>
        </authorList>
    </citation>
    <scope>NUCLEOTIDE SEQUENCE [LARGE SCALE GENOMIC DNA]</scope>
    <source>
        <strain evidence="3 4">DSM 14668</strain>
    </source>
</reference>
<sequence>MFRSAFFAATLAPLVLGCGASPAPAPQSRPPADFVFLGGAVRTMDPARPEASAIAVRGDRIVAVGTDAEVGSFIGPETRVERLAGRAVIPGLVDGHCHLHGLGAALESLDVRGEKSPEDVARLVAAEAKGRAPGEWITGRGWDQNLFTPAAFPTHAPLDAAVPGRPVALTRIDGHALWANAAALRIAGIDEKTADPPGGRILRDAAGAPTGVFIDNAMDLVTAKIPGEPPEVTERRILRASERALSLGLTGVHEMGIGEATVAVYRKLAAEGRLPIRVYAYLAGGPNLSALSRRKPDIDPQGTAMFVLRGVKLFADGALGSRGAALLAPYTDEPKSVGLSMADRTTLTEAARILADAGYQLAVHAIGDRANRDVLDAFAALGEGRARVLRFRVEHAQILAPEDLPRFAALGVLASMQPTHATSDMPWAPARLGPERLRGAYAWRSLLDSGARLVFGSDFPVEEPSPLLGLWAAVSRQDPSGAPPGGFLPEQRISLDEALAAFTTGPAYASFTEATHGRIAPGYVADLTVFAGALAADRSLLDVKIDRVILGGKVAFGAALSKPEAP</sequence>
<dbReference type="RefSeq" id="WP_136932570.1">
    <property type="nucleotide sequence ID" value="NZ_SSMQ01000037.1"/>
</dbReference>
<organism evidence="3 4">
    <name type="scientific">Polyangium fumosum</name>
    <dbReference type="NCBI Taxonomy" id="889272"/>
    <lineage>
        <taxon>Bacteria</taxon>
        <taxon>Pseudomonadati</taxon>
        <taxon>Myxococcota</taxon>
        <taxon>Polyangia</taxon>
        <taxon>Polyangiales</taxon>
        <taxon>Polyangiaceae</taxon>
        <taxon>Polyangium</taxon>
    </lineage>
</organism>
<keyword evidence="1" id="KW-0732">Signal</keyword>
<dbReference type="Pfam" id="PF07969">
    <property type="entry name" value="Amidohydro_3"/>
    <property type="match status" value="1"/>
</dbReference>
<dbReference type="InterPro" id="IPR011059">
    <property type="entry name" value="Metal-dep_hydrolase_composite"/>
</dbReference>
<name>A0A4U1J486_9BACT</name>
<feature type="signal peptide" evidence="1">
    <location>
        <begin position="1"/>
        <end position="25"/>
    </location>
</feature>
<evidence type="ECO:0000259" key="2">
    <source>
        <dbReference type="Pfam" id="PF07969"/>
    </source>
</evidence>
<evidence type="ECO:0000313" key="4">
    <source>
        <dbReference type="Proteomes" id="UP000309215"/>
    </source>
</evidence>
<keyword evidence="4" id="KW-1185">Reference proteome</keyword>
<keyword evidence="3" id="KW-0378">Hydrolase</keyword>
<gene>
    <name evidence="3" type="ORF">E8A74_30230</name>
</gene>
<feature type="chain" id="PRO_5020721811" evidence="1">
    <location>
        <begin position="26"/>
        <end position="566"/>
    </location>
</feature>